<sequence length="217" mass="23983">MRVVIAEDEFLLREGISRILSDEGHEIVATAGDAEDLIGKVGAYRPDLVLTDIRMPPDFTDDGLRAAKRIRQDFPGTAVVVLSQYVDATGAMELLADGANGIGYLLKRRILNLEDFLDSVQRVAAGGSSIDSDVITSMVRREVRDHKDGGIAQLTPRRLEVLQLMAQGYSNARIARELFVTEKAIARSIALIFVSLDLPPDPDDHRRVLAVMRFLDR</sequence>
<evidence type="ECO:0000313" key="7">
    <source>
        <dbReference type="EMBL" id="KJL33948.1"/>
    </source>
</evidence>
<dbReference type="GO" id="GO:0003677">
    <property type="term" value="F:DNA binding"/>
    <property type="evidence" value="ECO:0007669"/>
    <property type="project" value="UniProtKB-KW"/>
</dbReference>
<dbReference type="SMART" id="SM00448">
    <property type="entry name" value="REC"/>
    <property type="match status" value="1"/>
</dbReference>
<gene>
    <name evidence="7" type="primary">nreC_3</name>
    <name evidence="7" type="ORF">RS86_01384</name>
</gene>
<proteinExistence type="predicted"/>
<dbReference type="CDD" id="cd17535">
    <property type="entry name" value="REC_NarL-like"/>
    <property type="match status" value="1"/>
</dbReference>
<evidence type="ECO:0000256" key="3">
    <source>
        <dbReference type="ARBA" id="ARBA00023125"/>
    </source>
</evidence>
<dbReference type="Pfam" id="PF00072">
    <property type="entry name" value="Response_reg"/>
    <property type="match status" value="1"/>
</dbReference>
<dbReference type="Gene3D" id="3.40.50.2300">
    <property type="match status" value="1"/>
</dbReference>
<dbReference type="GO" id="GO:0000160">
    <property type="term" value="P:phosphorelay signal transduction system"/>
    <property type="evidence" value="ECO:0007669"/>
    <property type="project" value="InterPro"/>
</dbReference>
<dbReference type="GO" id="GO:0006355">
    <property type="term" value="P:regulation of DNA-templated transcription"/>
    <property type="evidence" value="ECO:0007669"/>
    <property type="project" value="InterPro"/>
</dbReference>
<dbReference type="STRING" id="582680.RS86_01384"/>
<dbReference type="InterPro" id="IPR039420">
    <property type="entry name" value="WalR-like"/>
</dbReference>
<dbReference type="InterPro" id="IPR058245">
    <property type="entry name" value="NreC/VraR/RcsB-like_REC"/>
</dbReference>
<dbReference type="Proteomes" id="UP000033740">
    <property type="component" value="Unassembled WGS sequence"/>
</dbReference>
<reference evidence="7 8" key="1">
    <citation type="submission" date="2015-02" db="EMBL/GenBank/DDBJ databases">
        <title>Draft genome sequences of ten Microbacterium spp. with emphasis on heavy metal contaminated environments.</title>
        <authorList>
            <person name="Corretto E."/>
        </authorList>
    </citation>
    <scope>NUCLEOTIDE SEQUENCE [LARGE SCALE GENOMIC DNA]</scope>
    <source>
        <strain evidence="7 8">ARN176</strain>
    </source>
</reference>
<keyword evidence="4" id="KW-0804">Transcription</keyword>
<evidence type="ECO:0000313" key="8">
    <source>
        <dbReference type="Proteomes" id="UP000033740"/>
    </source>
</evidence>
<protein>
    <submittedName>
        <fullName evidence="7">Oxygen regulatory protein NreC</fullName>
    </submittedName>
</protein>
<keyword evidence="8" id="KW-1185">Reference proteome</keyword>
<feature type="modified residue" description="4-aspartylphosphate" evidence="5">
    <location>
        <position position="52"/>
    </location>
</feature>
<dbReference type="SUPFAM" id="SSF52172">
    <property type="entry name" value="CheY-like"/>
    <property type="match status" value="1"/>
</dbReference>
<evidence type="ECO:0000256" key="5">
    <source>
        <dbReference type="PROSITE-ProRule" id="PRU00169"/>
    </source>
</evidence>
<name>A0A0F0LLC5_9MICO</name>
<organism evidence="7 8">
    <name type="scientific">Microbacterium azadirachtae</name>
    <dbReference type="NCBI Taxonomy" id="582680"/>
    <lineage>
        <taxon>Bacteria</taxon>
        <taxon>Bacillati</taxon>
        <taxon>Actinomycetota</taxon>
        <taxon>Actinomycetes</taxon>
        <taxon>Micrococcales</taxon>
        <taxon>Microbacteriaceae</taxon>
        <taxon>Microbacterium</taxon>
    </lineage>
</organism>
<evidence type="ECO:0000259" key="6">
    <source>
        <dbReference type="PROSITE" id="PS50110"/>
    </source>
</evidence>
<dbReference type="PROSITE" id="PS50110">
    <property type="entry name" value="RESPONSE_REGULATORY"/>
    <property type="match status" value="1"/>
</dbReference>
<dbReference type="PRINTS" id="PR00038">
    <property type="entry name" value="HTHLUXR"/>
</dbReference>
<dbReference type="InterPro" id="IPR011006">
    <property type="entry name" value="CheY-like_superfamily"/>
</dbReference>
<accession>A0A0F0LLC5</accession>
<dbReference type="InterPro" id="IPR000792">
    <property type="entry name" value="Tscrpt_reg_LuxR_C"/>
</dbReference>
<evidence type="ECO:0000256" key="1">
    <source>
        <dbReference type="ARBA" id="ARBA00022553"/>
    </source>
</evidence>
<evidence type="ECO:0000256" key="2">
    <source>
        <dbReference type="ARBA" id="ARBA00023015"/>
    </source>
</evidence>
<dbReference type="InterPro" id="IPR001789">
    <property type="entry name" value="Sig_transdc_resp-reg_receiver"/>
</dbReference>
<dbReference type="SMART" id="SM00421">
    <property type="entry name" value="HTH_LUXR"/>
    <property type="match status" value="1"/>
</dbReference>
<evidence type="ECO:0000256" key="4">
    <source>
        <dbReference type="ARBA" id="ARBA00023163"/>
    </source>
</evidence>
<feature type="domain" description="Response regulatory" evidence="6">
    <location>
        <begin position="2"/>
        <end position="122"/>
    </location>
</feature>
<dbReference type="PANTHER" id="PTHR43214">
    <property type="entry name" value="TWO-COMPONENT RESPONSE REGULATOR"/>
    <property type="match status" value="1"/>
</dbReference>
<comment type="caution">
    <text evidence="7">The sequence shown here is derived from an EMBL/GenBank/DDBJ whole genome shotgun (WGS) entry which is preliminary data.</text>
</comment>
<dbReference type="EMBL" id="JYIX01000031">
    <property type="protein sequence ID" value="KJL33948.1"/>
    <property type="molecule type" value="Genomic_DNA"/>
</dbReference>
<dbReference type="RefSeq" id="WP_045271477.1">
    <property type="nucleotide sequence ID" value="NZ_JYIX01000031.1"/>
</dbReference>
<dbReference type="Pfam" id="PF00196">
    <property type="entry name" value="GerE"/>
    <property type="match status" value="1"/>
</dbReference>
<keyword evidence="3" id="KW-0238">DNA-binding</keyword>
<keyword evidence="1 5" id="KW-0597">Phosphoprotein</keyword>
<dbReference type="AlphaFoldDB" id="A0A0F0LLC5"/>
<keyword evidence="2" id="KW-0805">Transcription regulation</keyword>
<dbReference type="PANTHER" id="PTHR43214:SF24">
    <property type="entry name" value="TRANSCRIPTIONAL REGULATORY PROTEIN NARL-RELATED"/>
    <property type="match status" value="1"/>
</dbReference>